<feature type="domain" description="Integrase catalytic" evidence="2">
    <location>
        <begin position="21"/>
        <end position="147"/>
    </location>
</feature>
<dbReference type="GO" id="GO:0005634">
    <property type="term" value="C:nucleus"/>
    <property type="evidence" value="ECO:0007669"/>
    <property type="project" value="UniProtKB-ARBA"/>
</dbReference>
<evidence type="ECO:0000313" key="3">
    <source>
        <dbReference type="EMBL" id="MBW0563293.1"/>
    </source>
</evidence>
<gene>
    <name evidence="3" type="ORF">O181_103008</name>
</gene>
<dbReference type="GO" id="GO:0015074">
    <property type="term" value="P:DNA integration"/>
    <property type="evidence" value="ECO:0007669"/>
    <property type="project" value="InterPro"/>
</dbReference>
<comment type="caution">
    <text evidence="3">The sequence shown here is derived from an EMBL/GenBank/DDBJ whole genome shotgun (WGS) entry which is preliminary data.</text>
</comment>
<dbReference type="GO" id="GO:0003723">
    <property type="term" value="F:RNA binding"/>
    <property type="evidence" value="ECO:0007669"/>
    <property type="project" value="UniProtKB-KW"/>
</dbReference>
<dbReference type="PANTHER" id="PTHR37984">
    <property type="entry name" value="PROTEIN CBG26694"/>
    <property type="match status" value="1"/>
</dbReference>
<dbReference type="PROSITE" id="PS50994">
    <property type="entry name" value="INTEGRASE"/>
    <property type="match status" value="1"/>
</dbReference>
<dbReference type="Proteomes" id="UP000765509">
    <property type="component" value="Unassembled WGS sequence"/>
</dbReference>
<organism evidence="3 4">
    <name type="scientific">Austropuccinia psidii MF-1</name>
    <dbReference type="NCBI Taxonomy" id="1389203"/>
    <lineage>
        <taxon>Eukaryota</taxon>
        <taxon>Fungi</taxon>
        <taxon>Dikarya</taxon>
        <taxon>Basidiomycota</taxon>
        <taxon>Pucciniomycotina</taxon>
        <taxon>Pucciniomycetes</taxon>
        <taxon>Pucciniales</taxon>
        <taxon>Sphaerophragmiaceae</taxon>
        <taxon>Austropuccinia</taxon>
    </lineage>
</organism>
<evidence type="ECO:0000256" key="1">
    <source>
        <dbReference type="ARBA" id="ARBA00022884"/>
    </source>
</evidence>
<dbReference type="OrthoDB" id="3158924at2759"/>
<dbReference type="InterPro" id="IPR012337">
    <property type="entry name" value="RNaseH-like_sf"/>
</dbReference>
<name>A0A9Q3JJI6_9BASI</name>
<dbReference type="Gene3D" id="3.30.420.10">
    <property type="entry name" value="Ribonuclease H-like superfamily/Ribonuclease H"/>
    <property type="match status" value="1"/>
</dbReference>
<reference evidence="3" key="1">
    <citation type="submission" date="2021-03" db="EMBL/GenBank/DDBJ databases">
        <title>Draft genome sequence of rust myrtle Austropuccinia psidii MF-1, a brazilian biotype.</title>
        <authorList>
            <person name="Quecine M.C."/>
            <person name="Pachon D.M.R."/>
            <person name="Bonatelli M.L."/>
            <person name="Correr F.H."/>
            <person name="Franceschini L.M."/>
            <person name="Leite T.F."/>
            <person name="Margarido G.R.A."/>
            <person name="Almeida C.A."/>
            <person name="Ferrarezi J.A."/>
            <person name="Labate C.A."/>
        </authorList>
    </citation>
    <scope>NUCLEOTIDE SEQUENCE</scope>
    <source>
        <strain evidence="3">MF-1</strain>
    </source>
</reference>
<proteinExistence type="predicted"/>
<dbReference type="PANTHER" id="PTHR37984:SF15">
    <property type="entry name" value="INTEGRASE CATALYTIC DOMAIN-CONTAINING PROTEIN"/>
    <property type="match status" value="1"/>
</dbReference>
<dbReference type="AlphaFoldDB" id="A0A9Q3JJI6"/>
<dbReference type="InterPro" id="IPR001584">
    <property type="entry name" value="Integrase_cat-core"/>
</dbReference>
<accession>A0A9Q3JJI6</accession>
<dbReference type="InterPro" id="IPR036397">
    <property type="entry name" value="RNaseH_sf"/>
</dbReference>
<dbReference type="InterPro" id="IPR050951">
    <property type="entry name" value="Retrovirus_Pol_polyprotein"/>
</dbReference>
<keyword evidence="1" id="KW-0694">RNA-binding</keyword>
<evidence type="ECO:0000313" key="4">
    <source>
        <dbReference type="Proteomes" id="UP000765509"/>
    </source>
</evidence>
<sequence>MDWVNGLPPGVDEIHNPFLVIVGRFISRTGILKNIISDRDPKFTSSLWTNLHQLFGTKLSFSTSYHPKTDGPAESIIQTLEDMVRRFCEYGLELKDCDGFTHFWCILLPELELAYKKSVHSSTNKTSAIIEKGWNPMLPKDSLRKDFVQTHPAAASFKVMLDKDRKHSVRCMEDQFAYAKEKCDISHVRRLGTCIHYQPQ</sequence>
<dbReference type="EMBL" id="AVOT02074026">
    <property type="protein sequence ID" value="MBW0563293.1"/>
    <property type="molecule type" value="Genomic_DNA"/>
</dbReference>
<keyword evidence="4" id="KW-1185">Reference proteome</keyword>
<protein>
    <recommendedName>
        <fullName evidence="2">Integrase catalytic domain-containing protein</fullName>
    </recommendedName>
</protein>
<dbReference type="SUPFAM" id="SSF53098">
    <property type="entry name" value="Ribonuclease H-like"/>
    <property type="match status" value="1"/>
</dbReference>
<evidence type="ECO:0000259" key="2">
    <source>
        <dbReference type="PROSITE" id="PS50994"/>
    </source>
</evidence>